<sequence length="135" mass="15849">MLFYQEQYRVERRQTLPSSKLHKATHEVNASSSGRNKPRNKVHVHFNNDVFVKDCKRSPFLSQILSPESGAASNFMPDIKTSKCHCFRKDVWPENGTLVSESRRLRFISLQDQRPIQGSTWRENREVSTTWRVEQ</sequence>
<evidence type="ECO:0000313" key="2">
    <source>
        <dbReference type="EMBL" id="GFU38584.1"/>
    </source>
</evidence>
<evidence type="ECO:0000313" key="3">
    <source>
        <dbReference type="Proteomes" id="UP000887013"/>
    </source>
</evidence>
<evidence type="ECO:0000256" key="1">
    <source>
        <dbReference type="SAM" id="MobiDB-lite"/>
    </source>
</evidence>
<gene>
    <name evidence="2" type="ORF">NPIL_252901</name>
</gene>
<proteinExistence type="predicted"/>
<dbReference type="Proteomes" id="UP000887013">
    <property type="component" value="Unassembled WGS sequence"/>
</dbReference>
<dbReference type="AlphaFoldDB" id="A0A8X6QV25"/>
<reference evidence="2" key="1">
    <citation type="submission" date="2020-08" db="EMBL/GenBank/DDBJ databases">
        <title>Multicomponent nature underlies the extraordinary mechanical properties of spider dragline silk.</title>
        <authorList>
            <person name="Kono N."/>
            <person name="Nakamura H."/>
            <person name="Mori M."/>
            <person name="Yoshida Y."/>
            <person name="Ohtoshi R."/>
            <person name="Malay A.D."/>
            <person name="Moran D.A.P."/>
            <person name="Tomita M."/>
            <person name="Numata K."/>
            <person name="Arakawa K."/>
        </authorList>
    </citation>
    <scope>NUCLEOTIDE SEQUENCE</scope>
</reference>
<protein>
    <submittedName>
        <fullName evidence="2">Uncharacterized protein</fullName>
    </submittedName>
</protein>
<feature type="region of interest" description="Disordered" evidence="1">
    <location>
        <begin position="22"/>
        <end position="41"/>
    </location>
</feature>
<dbReference type="EMBL" id="BMAW01084384">
    <property type="protein sequence ID" value="GFU38584.1"/>
    <property type="molecule type" value="Genomic_DNA"/>
</dbReference>
<organism evidence="2 3">
    <name type="scientific">Nephila pilipes</name>
    <name type="common">Giant wood spider</name>
    <name type="synonym">Nephila maculata</name>
    <dbReference type="NCBI Taxonomy" id="299642"/>
    <lineage>
        <taxon>Eukaryota</taxon>
        <taxon>Metazoa</taxon>
        <taxon>Ecdysozoa</taxon>
        <taxon>Arthropoda</taxon>
        <taxon>Chelicerata</taxon>
        <taxon>Arachnida</taxon>
        <taxon>Araneae</taxon>
        <taxon>Araneomorphae</taxon>
        <taxon>Entelegynae</taxon>
        <taxon>Araneoidea</taxon>
        <taxon>Nephilidae</taxon>
        <taxon>Nephila</taxon>
    </lineage>
</organism>
<keyword evidence="3" id="KW-1185">Reference proteome</keyword>
<comment type="caution">
    <text evidence="2">The sequence shown here is derived from an EMBL/GenBank/DDBJ whole genome shotgun (WGS) entry which is preliminary data.</text>
</comment>
<name>A0A8X6QV25_NEPPI</name>
<accession>A0A8X6QV25</accession>